<dbReference type="InterPro" id="IPR036397">
    <property type="entry name" value="RNaseH_sf"/>
</dbReference>
<reference evidence="2 3" key="1">
    <citation type="submission" date="2022-01" db="EMBL/GenBank/DDBJ databases">
        <title>A high-quality chromosome-level genome assembly of rohu carp, Labeo rohita.</title>
        <authorList>
            <person name="Arick M.A. II"/>
            <person name="Hsu C.-Y."/>
            <person name="Magbanua Z."/>
            <person name="Pechanova O."/>
            <person name="Grover C."/>
            <person name="Miller E."/>
            <person name="Thrash A."/>
            <person name="Ezzel L."/>
            <person name="Alam S."/>
            <person name="Benzie J."/>
            <person name="Hamilton M."/>
            <person name="Karsi A."/>
            <person name="Lawrence M.L."/>
            <person name="Peterson D.G."/>
        </authorList>
    </citation>
    <scope>NUCLEOTIDE SEQUENCE [LARGE SCALE GENOMIC DNA]</scope>
    <source>
        <strain evidence="3">BAU-BD-2019</strain>
        <tissue evidence="2">Blood</tissue>
    </source>
</reference>
<dbReference type="PANTHER" id="PTHR45835:SF99">
    <property type="entry name" value="CHROMO DOMAIN-CONTAINING PROTEIN-RELATED"/>
    <property type="match status" value="1"/>
</dbReference>
<dbReference type="InterPro" id="IPR056924">
    <property type="entry name" value="SH3_Tf2-1"/>
</dbReference>
<evidence type="ECO:0000259" key="1">
    <source>
        <dbReference type="Pfam" id="PF24626"/>
    </source>
</evidence>
<dbReference type="Proteomes" id="UP000830375">
    <property type="component" value="Unassembled WGS sequence"/>
</dbReference>
<name>A0ABQ8KZS8_LABRO</name>
<organism evidence="2 3">
    <name type="scientific">Labeo rohita</name>
    <name type="common">Indian major carp</name>
    <name type="synonym">Cyprinus rohita</name>
    <dbReference type="NCBI Taxonomy" id="84645"/>
    <lineage>
        <taxon>Eukaryota</taxon>
        <taxon>Metazoa</taxon>
        <taxon>Chordata</taxon>
        <taxon>Craniata</taxon>
        <taxon>Vertebrata</taxon>
        <taxon>Euteleostomi</taxon>
        <taxon>Actinopterygii</taxon>
        <taxon>Neopterygii</taxon>
        <taxon>Teleostei</taxon>
        <taxon>Ostariophysi</taxon>
        <taxon>Cypriniformes</taxon>
        <taxon>Cyprinidae</taxon>
        <taxon>Labeoninae</taxon>
        <taxon>Labeonini</taxon>
        <taxon>Labeo</taxon>
    </lineage>
</organism>
<evidence type="ECO:0000313" key="2">
    <source>
        <dbReference type="EMBL" id="KAI2643971.1"/>
    </source>
</evidence>
<proteinExistence type="predicted"/>
<accession>A0ABQ8KZS8</accession>
<dbReference type="EMBL" id="JACTAM010002680">
    <property type="protein sequence ID" value="KAI2643971.1"/>
    <property type="molecule type" value="Genomic_DNA"/>
</dbReference>
<dbReference type="CDD" id="cd00303">
    <property type="entry name" value="retropepsin_like"/>
    <property type="match status" value="1"/>
</dbReference>
<protein>
    <submittedName>
        <fullName evidence="2">Retrotransposon-derived protein PEG10</fullName>
    </submittedName>
</protein>
<feature type="domain" description="Tf2-1-like SH3-like" evidence="1">
    <location>
        <begin position="349"/>
        <end position="409"/>
    </location>
</feature>
<evidence type="ECO:0000313" key="3">
    <source>
        <dbReference type="Proteomes" id="UP000830375"/>
    </source>
</evidence>
<dbReference type="InterPro" id="IPR012337">
    <property type="entry name" value="RNaseH-like_sf"/>
</dbReference>
<gene>
    <name evidence="2" type="ORF">H4Q32_023506</name>
</gene>
<comment type="caution">
    <text evidence="2">The sequence shown here is derived from an EMBL/GenBank/DDBJ whole genome shotgun (WGS) entry which is preliminary data.</text>
</comment>
<dbReference type="InterPro" id="IPR021109">
    <property type="entry name" value="Peptidase_aspartic_dom_sf"/>
</dbReference>
<dbReference type="Gene3D" id="2.40.70.10">
    <property type="entry name" value="Acid Proteases"/>
    <property type="match status" value="1"/>
</dbReference>
<dbReference type="Gene3D" id="3.30.420.10">
    <property type="entry name" value="Ribonuclease H-like superfamily/Ribonuclease H"/>
    <property type="match status" value="1"/>
</dbReference>
<dbReference type="PANTHER" id="PTHR45835">
    <property type="entry name" value="YALI0A06105P"/>
    <property type="match status" value="1"/>
</dbReference>
<keyword evidence="3" id="KW-1185">Reference proteome</keyword>
<dbReference type="Pfam" id="PF13975">
    <property type="entry name" value="gag-asp_proteas"/>
    <property type="match status" value="1"/>
</dbReference>
<sequence>MVSTLSTEVETASLTLLPETWHTSKMSLCVSTLVDSGSSGNFISQDCLNQLQLPHHHHSQGLAVKTIQGKPLGCGKIRHSSPYITLQVGLFHSEKIKFLVLEDCTVSVILGRTWLQLHHPKLSWDPCDSALYSSAEPSFTPEIPAEYMAFQDNLQYLREAKRLNSRQARWALFFTRFNFQITYPLAHSDPVCAMIPSGKLVPLPIPQRPWSHIGVDFVTDLPGSEGNTCIMVVVDRFSKMCKDLNSSHTYGKLSSNSSVFLLIYPLAKYAQNSLRQDTTGLTPFQCVLGYQPPLFPWTEEPSNVPAVEHWFRESKGVWDSAHHHLQCAVRQQKRFADVRRRPAPAYQPGDQVWLSTRDLRLRQPCRKLSPRYIRLFKILRQINDVTFQLQLPLRYRIHPTFHVSLLKPFYPSATETPGAEAEPPPPEVLDQPSIYAVHEILDLRDVEEAT</sequence>
<dbReference type="SUPFAM" id="SSF53098">
    <property type="entry name" value="Ribonuclease H-like"/>
    <property type="match status" value="1"/>
</dbReference>
<dbReference type="Pfam" id="PF24626">
    <property type="entry name" value="SH3_Tf2-1"/>
    <property type="match status" value="1"/>
</dbReference>